<name>F9XG17_ZYMTI</name>
<dbReference type="PRINTS" id="PR00080">
    <property type="entry name" value="SDRFAMILY"/>
</dbReference>
<dbReference type="GO" id="GO:0005811">
    <property type="term" value="C:lipid droplet"/>
    <property type="evidence" value="ECO:0007669"/>
    <property type="project" value="TreeGrafter"/>
</dbReference>
<keyword evidence="6" id="KW-1185">Reference proteome</keyword>
<dbReference type="InterPro" id="IPR036291">
    <property type="entry name" value="NAD(P)-bd_dom_sf"/>
</dbReference>
<dbReference type="GO" id="GO:0006654">
    <property type="term" value="P:phosphatidic acid biosynthetic process"/>
    <property type="evidence" value="ECO:0007669"/>
    <property type="project" value="TreeGrafter"/>
</dbReference>
<dbReference type="GO" id="GO:0004806">
    <property type="term" value="F:triacylglycerol lipase activity"/>
    <property type="evidence" value="ECO:0007669"/>
    <property type="project" value="TreeGrafter"/>
</dbReference>
<dbReference type="InterPro" id="IPR002347">
    <property type="entry name" value="SDR_fam"/>
</dbReference>
<dbReference type="PANTHER" id="PTHR44169:SF15">
    <property type="entry name" value="CHAIN DEHYDROGENASE_REDUCTASE (AYR1), PUTATIVE (AFU_ORTHOLOGUE AFUA_4G04530)-RELATED"/>
    <property type="match status" value="1"/>
</dbReference>
<dbReference type="Gene3D" id="3.40.50.720">
    <property type="entry name" value="NAD(P)-binding Rossmann-like Domain"/>
    <property type="match status" value="1"/>
</dbReference>
<evidence type="ECO:0000313" key="6">
    <source>
        <dbReference type="Proteomes" id="UP000008062"/>
    </source>
</evidence>
<dbReference type="CDD" id="cd05374">
    <property type="entry name" value="17beta-HSD-like_SDR_c"/>
    <property type="match status" value="1"/>
</dbReference>
<protein>
    <submittedName>
        <fullName evidence="5">Uncharacterized protein</fullName>
    </submittedName>
</protein>
<dbReference type="RefSeq" id="XP_003851102.1">
    <property type="nucleotide sequence ID" value="XM_003851054.1"/>
</dbReference>
<reference evidence="5 6" key="1">
    <citation type="journal article" date="2011" name="PLoS Genet.">
        <title>Finished genome of the fungal wheat pathogen Mycosphaerella graminicola reveals dispensome structure, chromosome plasticity, and stealth pathogenesis.</title>
        <authorList>
            <person name="Goodwin S.B."/>
            <person name="Ben M'barek S."/>
            <person name="Dhillon B."/>
            <person name="Wittenberg A.H.J."/>
            <person name="Crane C.F."/>
            <person name="Hane J.K."/>
            <person name="Foster A.J."/>
            <person name="Van der Lee T.A.J."/>
            <person name="Grimwood J."/>
            <person name="Aerts A."/>
            <person name="Antoniw J."/>
            <person name="Bailey A."/>
            <person name="Bluhm B."/>
            <person name="Bowler J."/>
            <person name="Bristow J."/>
            <person name="van der Burgt A."/>
            <person name="Canto-Canche B."/>
            <person name="Churchill A.C.L."/>
            <person name="Conde-Ferraez L."/>
            <person name="Cools H.J."/>
            <person name="Coutinho P.M."/>
            <person name="Csukai M."/>
            <person name="Dehal P."/>
            <person name="De Wit P."/>
            <person name="Donzelli B."/>
            <person name="van de Geest H.C."/>
            <person name="van Ham R.C.H.J."/>
            <person name="Hammond-Kosack K.E."/>
            <person name="Henrissat B."/>
            <person name="Kilian A."/>
            <person name="Kobayashi A.K."/>
            <person name="Koopmann E."/>
            <person name="Kourmpetis Y."/>
            <person name="Kuzniar A."/>
            <person name="Lindquist E."/>
            <person name="Lombard V."/>
            <person name="Maliepaard C."/>
            <person name="Martins N."/>
            <person name="Mehrabi R."/>
            <person name="Nap J.P.H."/>
            <person name="Ponomarenko A."/>
            <person name="Rudd J.J."/>
            <person name="Salamov A."/>
            <person name="Schmutz J."/>
            <person name="Schouten H.J."/>
            <person name="Shapiro H."/>
            <person name="Stergiopoulos I."/>
            <person name="Torriani S.F.F."/>
            <person name="Tu H."/>
            <person name="de Vries R.P."/>
            <person name="Waalwijk C."/>
            <person name="Ware S.B."/>
            <person name="Wiebenga A."/>
            <person name="Zwiers L.-H."/>
            <person name="Oliver R.P."/>
            <person name="Grigoriev I.V."/>
            <person name="Kema G.H.J."/>
        </authorList>
    </citation>
    <scope>NUCLEOTIDE SEQUENCE [LARGE SCALE GENOMIC DNA]</scope>
    <source>
        <strain evidence="6">CBS 115943 / IPO323</strain>
    </source>
</reference>
<dbReference type="InterPro" id="IPR020904">
    <property type="entry name" value="Sc_DH/Rdtase_CS"/>
</dbReference>
<dbReference type="PANTHER" id="PTHR44169">
    <property type="entry name" value="NADPH-DEPENDENT 1-ACYLDIHYDROXYACETONE PHOSPHATE REDUCTASE"/>
    <property type="match status" value="1"/>
</dbReference>
<sequence length="276" mass="30330">MSQFALITGCGSGIGRALALEFASRGVRTIATARQPSALKELAELHKNIVPMDVDVQESESILALKKQVEQITGGHLHYLVNNAGIHYASTGTDIDTAKVQELFNVNVVAVMSMVREFAPLLIAAKGVIVQIGSVTRAVPAIWQGPYNATKAALSQYSKTLRLELEPFGVRVVEVVTGYVQSNILRNGLHAPSDSRYLPIKDHIETLKAQGNKTGMPAATYARRVANQVTRANPPHEFWDGGGAWVMFLIVSVLPSWLSQRIWRSYFKLDLLRARR</sequence>
<dbReference type="Proteomes" id="UP000008062">
    <property type="component" value="Chromosome 7"/>
</dbReference>
<dbReference type="OrthoDB" id="2102561at2759"/>
<dbReference type="GO" id="GO:0000140">
    <property type="term" value="F:acylglycerone-phosphate reductase (NADP+) activity"/>
    <property type="evidence" value="ECO:0007669"/>
    <property type="project" value="TreeGrafter"/>
</dbReference>
<dbReference type="GeneID" id="13397842"/>
<evidence type="ECO:0000256" key="4">
    <source>
        <dbReference type="RuleBase" id="RU000363"/>
    </source>
</evidence>
<dbReference type="HOGENOM" id="CLU_010194_2_9_1"/>
<evidence type="ECO:0000313" key="5">
    <source>
        <dbReference type="EMBL" id="EGP86078.1"/>
    </source>
</evidence>
<keyword evidence="3" id="KW-0560">Oxidoreductase</keyword>
<dbReference type="KEGG" id="ztr:MYCGRDRAFT_94547"/>
<dbReference type="VEuPathDB" id="FungiDB:ZTRI_7.435"/>
<dbReference type="FunCoup" id="F9XG17">
    <property type="interactions" value="234"/>
</dbReference>
<evidence type="ECO:0000256" key="2">
    <source>
        <dbReference type="ARBA" id="ARBA00022857"/>
    </source>
</evidence>
<dbReference type="PROSITE" id="PS00061">
    <property type="entry name" value="ADH_SHORT"/>
    <property type="match status" value="1"/>
</dbReference>
<evidence type="ECO:0000256" key="3">
    <source>
        <dbReference type="ARBA" id="ARBA00023002"/>
    </source>
</evidence>
<evidence type="ECO:0000256" key="1">
    <source>
        <dbReference type="ARBA" id="ARBA00006484"/>
    </source>
</evidence>
<organism evidence="5 6">
    <name type="scientific">Zymoseptoria tritici (strain CBS 115943 / IPO323)</name>
    <name type="common">Speckled leaf blotch fungus</name>
    <name type="synonym">Septoria tritici</name>
    <dbReference type="NCBI Taxonomy" id="336722"/>
    <lineage>
        <taxon>Eukaryota</taxon>
        <taxon>Fungi</taxon>
        <taxon>Dikarya</taxon>
        <taxon>Ascomycota</taxon>
        <taxon>Pezizomycotina</taxon>
        <taxon>Dothideomycetes</taxon>
        <taxon>Dothideomycetidae</taxon>
        <taxon>Mycosphaerellales</taxon>
        <taxon>Mycosphaerellaceae</taxon>
        <taxon>Zymoseptoria</taxon>
    </lineage>
</organism>
<dbReference type="SUPFAM" id="SSF51735">
    <property type="entry name" value="NAD(P)-binding Rossmann-fold domains"/>
    <property type="match status" value="1"/>
</dbReference>
<dbReference type="STRING" id="336722.F9XG17"/>
<gene>
    <name evidence="5" type="ORF">MYCGRDRAFT_94547</name>
</gene>
<dbReference type="eggNOG" id="KOG1209">
    <property type="taxonomic scope" value="Eukaryota"/>
</dbReference>
<dbReference type="AlphaFoldDB" id="F9XG17"/>
<proteinExistence type="inferred from homology"/>
<dbReference type="PRINTS" id="PR00081">
    <property type="entry name" value="GDHRDH"/>
</dbReference>
<dbReference type="Pfam" id="PF00106">
    <property type="entry name" value="adh_short"/>
    <property type="match status" value="1"/>
</dbReference>
<dbReference type="EMBL" id="CM001202">
    <property type="protein sequence ID" value="EGP86078.1"/>
    <property type="molecule type" value="Genomic_DNA"/>
</dbReference>
<dbReference type="InParanoid" id="F9XG17"/>
<dbReference type="GO" id="GO:0005783">
    <property type="term" value="C:endoplasmic reticulum"/>
    <property type="evidence" value="ECO:0007669"/>
    <property type="project" value="TreeGrafter"/>
</dbReference>
<dbReference type="OMA" id="NILHHGL"/>
<keyword evidence="2" id="KW-0521">NADP</keyword>
<accession>F9XG17</accession>
<comment type="similarity">
    <text evidence="1 4">Belongs to the short-chain dehydrogenases/reductases (SDR) family.</text>
</comment>
<dbReference type="GO" id="GO:0019433">
    <property type="term" value="P:triglyceride catabolic process"/>
    <property type="evidence" value="ECO:0007669"/>
    <property type="project" value="TreeGrafter"/>
</dbReference>